<evidence type="ECO:0000313" key="2">
    <source>
        <dbReference type="Proteomes" id="UP001551582"/>
    </source>
</evidence>
<accession>A0ABV3DYN8</accession>
<protein>
    <submittedName>
        <fullName evidence="1">Uncharacterized protein</fullName>
    </submittedName>
</protein>
<dbReference type="Proteomes" id="UP001551582">
    <property type="component" value="Unassembled WGS sequence"/>
</dbReference>
<comment type="caution">
    <text evidence="1">The sequence shown here is derived from an EMBL/GenBank/DDBJ whole genome shotgun (WGS) entry which is preliminary data.</text>
</comment>
<evidence type="ECO:0000313" key="1">
    <source>
        <dbReference type="EMBL" id="MEU9350015.1"/>
    </source>
</evidence>
<dbReference type="RefSeq" id="WP_359976546.1">
    <property type="nucleotide sequence ID" value="NZ_JBEZLS010000002.1"/>
</dbReference>
<name>A0ABV3DYN8_9ACTN</name>
<gene>
    <name evidence="1" type="ORF">AB0D65_03105</name>
</gene>
<organism evidence="1 2">
    <name type="scientific">Streptomyces griseoloalbus</name>
    <dbReference type="NCBI Taxonomy" id="67303"/>
    <lineage>
        <taxon>Bacteria</taxon>
        <taxon>Bacillati</taxon>
        <taxon>Actinomycetota</taxon>
        <taxon>Actinomycetes</taxon>
        <taxon>Kitasatosporales</taxon>
        <taxon>Streptomycetaceae</taxon>
        <taxon>Streptomyces</taxon>
    </lineage>
</organism>
<reference evidence="1 2" key="1">
    <citation type="submission" date="2024-06" db="EMBL/GenBank/DDBJ databases">
        <title>The Natural Products Discovery Center: Release of the First 8490 Sequenced Strains for Exploring Actinobacteria Biosynthetic Diversity.</title>
        <authorList>
            <person name="Kalkreuter E."/>
            <person name="Kautsar S.A."/>
            <person name="Yang D."/>
            <person name="Bader C.D."/>
            <person name="Teijaro C.N."/>
            <person name="Fluegel L."/>
            <person name="Davis C.M."/>
            <person name="Simpson J.R."/>
            <person name="Lauterbach L."/>
            <person name="Steele A.D."/>
            <person name="Gui C."/>
            <person name="Meng S."/>
            <person name="Li G."/>
            <person name="Viehrig K."/>
            <person name="Ye F."/>
            <person name="Su P."/>
            <person name="Kiefer A.F."/>
            <person name="Nichols A."/>
            <person name="Cepeda A.J."/>
            <person name="Yan W."/>
            <person name="Fan B."/>
            <person name="Jiang Y."/>
            <person name="Adhikari A."/>
            <person name="Zheng C.-J."/>
            <person name="Schuster L."/>
            <person name="Cowan T.M."/>
            <person name="Smanski M.J."/>
            <person name="Chevrette M.G."/>
            <person name="De Carvalho L.P.S."/>
            <person name="Shen B."/>
        </authorList>
    </citation>
    <scope>NUCLEOTIDE SEQUENCE [LARGE SCALE GENOMIC DNA]</scope>
    <source>
        <strain evidence="1 2">NPDC048274</strain>
    </source>
</reference>
<dbReference type="EMBL" id="JBEZLS010000002">
    <property type="protein sequence ID" value="MEU9350015.1"/>
    <property type="molecule type" value="Genomic_DNA"/>
</dbReference>
<proteinExistence type="predicted"/>
<keyword evidence="2" id="KW-1185">Reference proteome</keyword>
<sequence>MSGASEVTRSYRLLRGGRVALEIRGEPGLLVSTSVPPLTAGHSPVTHSFATASFQLAEAEGELGALLRESSDLDAFLEAAARAGYLIELTEPASAQVRRPLSAAAADGAAAVTGGTDRLVAVGLSLLEEFTTDPAVNIVELPDGLGICLVHAVRGGGKIYVAPDESTLFVGSAVDFDAGLGAFRDGVRNPIREVDCSGGGAGE</sequence>